<feature type="compositionally biased region" description="Acidic residues" evidence="1">
    <location>
        <begin position="233"/>
        <end position="242"/>
    </location>
</feature>
<evidence type="ECO:0008006" key="4">
    <source>
        <dbReference type="Google" id="ProtNLM"/>
    </source>
</evidence>
<dbReference type="EMBL" id="CAJPIZ010007976">
    <property type="protein sequence ID" value="CAG2110759.1"/>
    <property type="molecule type" value="Genomic_DNA"/>
</dbReference>
<evidence type="ECO:0000313" key="2">
    <source>
        <dbReference type="EMBL" id="CAD7630329.1"/>
    </source>
</evidence>
<dbReference type="EMBL" id="OC862551">
    <property type="protein sequence ID" value="CAD7630329.1"/>
    <property type="molecule type" value="Genomic_DNA"/>
</dbReference>
<organism evidence="2">
    <name type="scientific">Medioppia subpectinata</name>
    <dbReference type="NCBI Taxonomy" id="1979941"/>
    <lineage>
        <taxon>Eukaryota</taxon>
        <taxon>Metazoa</taxon>
        <taxon>Ecdysozoa</taxon>
        <taxon>Arthropoda</taxon>
        <taxon>Chelicerata</taxon>
        <taxon>Arachnida</taxon>
        <taxon>Acari</taxon>
        <taxon>Acariformes</taxon>
        <taxon>Sarcoptiformes</taxon>
        <taxon>Oribatida</taxon>
        <taxon>Brachypylina</taxon>
        <taxon>Oppioidea</taxon>
        <taxon>Oppiidae</taxon>
        <taxon>Medioppia</taxon>
    </lineage>
</organism>
<evidence type="ECO:0000256" key="1">
    <source>
        <dbReference type="SAM" id="MobiDB-lite"/>
    </source>
</evidence>
<evidence type="ECO:0000313" key="3">
    <source>
        <dbReference type="Proteomes" id="UP000759131"/>
    </source>
</evidence>
<feature type="region of interest" description="Disordered" evidence="1">
    <location>
        <begin position="179"/>
        <end position="200"/>
    </location>
</feature>
<proteinExistence type="predicted"/>
<feature type="compositionally biased region" description="Basic and acidic residues" evidence="1">
    <location>
        <begin position="275"/>
        <end position="287"/>
    </location>
</feature>
<name>A0A7R9KVR6_9ACAR</name>
<dbReference type="AlphaFoldDB" id="A0A7R9KVR6"/>
<keyword evidence="3" id="KW-1185">Reference proteome</keyword>
<dbReference type="Proteomes" id="UP000759131">
    <property type="component" value="Unassembled WGS sequence"/>
</dbReference>
<dbReference type="OrthoDB" id="6515967at2759"/>
<protein>
    <recommendedName>
        <fullName evidence="4">Serum response factor-binding protein 1</fullName>
    </recommendedName>
</protein>
<feature type="compositionally biased region" description="Polar residues" evidence="1">
    <location>
        <begin position="288"/>
        <end position="313"/>
    </location>
</feature>
<feature type="compositionally biased region" description="Low complexity" evidence="1">
    <location>
        <begin position="264"/>
        <end position="274"/>
    </location>
</feature>
<gene>
    <name evidence="2" type="ORF">OSB1V03_LOCUS10742</name>
</gene>
<reference evidence="2" key="1">
    <citation type="submission" date="2020-11" db="EMBL/GenBank/DDBJ databases">
        <authorList>
            <person name="Tran Van P."/>
        </authorList>
    </citation>
    <scope>NUCLEOTIDE SEQUENCE</scope>
</reference>
<feature type="region of interest" description="Disordered" evidence="1">
    <location>
        <begin position="228"/>
        <end position="323"/>
    </location>
</feature>
<accession>A0A7R9KVR6</accession>
<sequence>MDKALVNNQIVLMRKVVRKAKCFVYQKLVKQLRKLKTTSNKSDELSAKYAQKILNKEKHMIALKGVNVDEVSKQALIHDKTYFDDIIKSSKSCLELKCLAKIAVNEDVWKAVNKFKEENPNCDQWLPSQIELWHQKNAIKRNTILKKKGLKSEDNVDTNEAEVPEKINNESDLKKIDVKQKKKSDLNQNNIKSKPKEPIIKKKEIKKKEAIRETEEKVEPKKVKFDPFFITDGMDDNEEQSDDSIVRNDRQMNAYSQNRRTRRQQQFNQQNFSQRIEKNGSRNDFKPNNKTKTFGNSVAKTSGNTGDNESSGESLHPSWAARRSAKDKFKINLNDKPMAKKIKFTEN</sequence>